<dbReference type="Gene3D" id="3.10.180.10">
    <property type="entry name" value="2,3-Dihydroxybiphenyl 1,2-Dioxygenase, domain 1"/>
    <property type="match status" value="1"/>
</dbReference>
<name>A0AAE3LPF2_9BACI</name>
<dbReference type="InterPro" id="IPR029068">
    <property type="entry name" value="Glyas_Bleomycin-R_OHBP_Dase"/>
</dbReference>
<comment type="caution">
    <text evidence="2">The sequence shown here is derived from an EMBL/GenBank/DDBJ whole genome shotgun (WGS) entry which is preliminary data.</text>
</comment>
<dbReference type="SUPFAM" id="SSF54593">
    <property type="entry name" value="Glyoxalase/Bleomycin resistance protein/Dihydroxybiphenyl dioxygenase"/>
    <property type="match status" value="1"/>
</dbReference>
<sequence>MNKAVQFYTNVLDFTVSKQYGENIMSLTHNGLPFILEKAEEANLSTSSNSVVLAIQSTNIQDDFEKLRNQGVKMIFDEPKKCPPGYYFVIEDYSGNQLEVIQFMSEEETV</sequence>
<protein>
    <submittedName>
        <fullName evidence="2">VOC family protein</fullName>
    </submittedName>
</protein>
<dbReference type="Proteomes" id="UP001209318">
    <property type="component" value="Unassembled WGS sequence"/>
</dbReference>
<gene>
    <name evidence="2" type="ORF">OEV98_15210</name>
</gene>
<dbReference type="PROSITE" id="PS51819">
    <property type="entry name" value="VOC"/>
    <property type="match status" value="1"/>
</dbReference>
<organism evidence="2 3">
    <name type="scientific">Perspicuibacillus lycopersici</name>
    <dbReference type="NCBI Taxonomy" id="1325689"/>
    <lineage>
        <taxon>Bacteria</taxon>
        <taxon>Bacillati</taxon>
        <taxon>Bacillota</taxon>
        <taxon>Bacilli</taxon>
        <taxon>Bacillales</taxon>
        <taxon>Bacillaceae</taxon>
        <taxon>Perspicuibacillus</taxon>
    </lineage>
</organism>
<evidence type="ECO:0000313" key="3">
    <source>
        <dbReference type="Proteomes" id="UP001209318"/>
    </source>
</evidence>
<accession>A0AAE3LPF2</accession>
<feature type="domain" description="VOC" evidence="1">
    <location>
        <begin position="1"/>
        <end position="103"/>
    </location>
</feature>
<proteinExistence type="predicted"/>
<dbReference type="InterPro" id="IPR037523">
    <property type="entry name" value="VOC_core"/>
</dbReference>
<dbReference type="InterPro" id="IPR004360">
    <property type="entry name" value="Glyas_Fos-R_dOase_dom"/>
</dbReference>
<dbReference type="Pfam" id="PF00903">
    <property type="entry name" value="Glyoxalase"/>
    <property type="match status" value="1"/>
</dbReference>
<reference evidence="2" key="1">
    <citation type="submission" date="2022-10" db="EMBL/GenBank/DDBJ databases">
        <title>Description of Fervidibacillus gen. nov. in the family Fervidibacillaceae fam. nov. with two species, Fervidibacillus albus sp. nov., and Fervidibacillus halotolerans sp. nov., isolated from tidal flat sediments.</title>
        <authorList>
            <person name="Kwon K.K."/>
            <person name="Yang S.-H."/>
        </authorList>
    </citation>
    <scope>NUCLEOTIDE SEQUENCE</scope>
    <source>
        <strain evidence="2">JCM 19140</strain>
    </source>
</reference>
<dbReference type="RefSeq" id="WP_263074213.1">
    <property type="nucleotide sequence ID" value="NZ_JAOUSF010000005.1"/>
</dbReference>
<dbReference type="EMBL" id="JAOUSF010000005">
    <property type="protein sequence ID" value="MCU9614892.1"/>
    <property type="molecule type" value="Genomic_DNA"/>
</dbReference>
<dbReference type="AlphaFoldDB" id="A0AAE3LPF2"/>
<evidence type="ECO:0000313" key="2">
    <source>
        <dbReference type="EMBL" id="MCU9614892.1"/>
    </source>
</evidence>
<keyword evidence="3" id="KW-1185">Reference proteome</keyword>
<evidence type="ECO:0000259" key="1">
    <source>
        <dbReference type="PROSITE" id="PS51819"/>
    </source>
</evidence>